<evidence type="ECO:0000256" key="6">
    <source>
        <dbReference type="ARBA" id="ARBA00023136"/>
    </source>
</evidence>
<dbReference type="InterPro" id="IPR050545">
    <property type="entry name" value="Mycobact_MmpL"/>
</dbReference>
<accession>A0ABW1X0Z5</accession>
<dbReference type="Pfam" id="PF03176">
    <property type="entry name" value="MMPL"/>
    <property type="match status" value="2"/>
</dbReference>
<name>A0ABW1X0Z5_9ACTN</name>
<sequence>MSHPRLRWLTGALVLVITWLAVAGVGGPIFGRISEVSSNDQTTFLPASSESTQVAKRLSSFLGGDSIPAVVVASRDDALTAADQAWLKALPAKVTAGVAGSPQGSPAITSEDGQAAQMFVPLSTDGEVSETVDELKDVLADGRPDGLEVQVTGPAGLTADLTEAFGGIDGILLGVALAAVFVILVAVYRSPLLPLLVLWTAISALCGAILVNFWLAKAGVLTLNGQVQGILFILVIGAATDYCLLLVSRYRDELHRHGDAREALAVAWRGVLEPVLASGGTVAAGLLCLLASDLNSNKALGPVAAIGIAFAVLGALTLLPALLALVGRAAFWPRPPQHDPAWAPKEHGIWARVAGLVARRARPVWVGMTVLLALFSLGLLGLKADGVPQSDLVLGTSQARDGQKVLAEHFPGGSGSPVQVIVPQGKLSDVASVLTSIAGVSSSAVVSADSPSGTIPLPVPTRGPLAQAAPTVRDGDVLVQATLAKAADSLEAEQTVVELRDALHAVDPAIVVGGETATDLDTNTTGAHDRAVILPLVLVVITLILAALLRAVVAPLVLTATTVLSFAAALGLSSLLFNHVLHLPGADPTVPLYGFVFLVALGVDYNIFLVTRVREESLTHGTREGLRRGLVVTGGVITSAGIVLAATFAALGVIPLVFLLQLAVIVALGVLMDTLLVRALLVPAIIHDLGRTFWWPSALSRSPEHADVTDNVG</sequence>
<dbReference type="Proteomes" id="UP001596266">
    <property type="component" value="Unassembled WGS sequence"/>
</dbReference>
<evidence type="ECO:0000256" key="2">
    <source>
        <dbReference type="ARBA" id="ARBA00010157"/>
    </source>
</evidence>
<feature type="transmembrane region" description="Helical" evidence="7">
    <location>
        <begin position="364"/>
        <end position="382"/>
    </location>
</feature>
<evidence type="ECO:0000259" key="8">
    <source>
        <dbReference type="Pfam" id="PF03176"/>
    </source>
</evidence>
<organism evidence="9 10">
    <name type="scientific">Luteococcus sanguinis</name>
    <dbReference type="NCBI Taxonomy" id="174038"/>
    <lineage>
        <taxon>Bacteria</taxon>
        <taxon>Bacillati</taxon>
        <taxon>Actinomycetota</taxon>
        <taxon>Actinomycetes</taxon>
        <taxon>Propionibacteriales</taxon>
        <taxon>Propionibacteriaceae</taxon>
        <taxon>Luteococcus</taxon>
    </lineage>
</organism>
<feature type="transmembrane region" description="Helical" evidence="7">
    <location>
        <begin position="271"/>
        <end position="292"/>
    </location>
</feature>
<keyword evidence="6 7" id="KW-0472">Membrane</keyword>
<dbReference type="Gene3D" id="1.20.1640.10">
    <property type="entry name" value="Multidrug efflux transporter AcrB transmembrane domain"/>
    <property type="match status" value="2"/>
</dbReference>
<evidence type="ECO:0000256" key="5">
    <source>
        <dbReference type="ARBA" id="ARBA00022989"/>
    </source>
</evidence>
<feature type="domain" description="Membrane transport protein MMPL" evidence="8">
    <location>
        <begin position="404"/>
        <end position="699"/>
    </location>
</feature>
<feature type="transmembrane region" description="Helical" evidence="7">
    <location>
        <begin position="630"/>
        <end position="652"/>
    </location>
</feature>
<feature type="transmembrane region" description="Helical" evidence="7">
    <location>
        <begin position="227"/>
        <end position="250"/>
    </location>
</feature>
<feature type="transmembrane region" description="Helical" evidence="7">
    <location>
        <begin position="590"/>
        <end position="609"/>
    </location>
</feature>
<evidence type="ECO:0000256" key="1">
    <source>
        <dbReference type="ARBA" id="ARBA00004651"/>
    </source>
</evidence>
<feature type="transmembrane region" description="Helical" evidence="7">
    <location>
        <begin position="195"/>
        <end position="215"/>
    </location>
</feature>
<comment type="subcellular location">
    <subcellularLocation>
        <location evidence="1">Cell membrane</location>
        <topology evidence="1">Multi-pass membrane protein</topology>
    </subcellularLocation>
</comment>
<proteinExistence type="inferred from homology"/>
<comment type="caution">
    <text evidence="9">The sequence shown here is derived from an EMBL/GenBank/DDBJ whole genome shotgun (WGS) entry which is preliminary data.</text>
</comment>
<dbReference type="SUPFAM" id="SSF82866">
    <property type="entry name" value="Multidrug efflux transporter AcrB transmembrane domain"/>
    <property type="match status" value="2"/>
</dbReference>
<protein>
    <submittedName>
        <fullName evidence="9">MMPL family transporter</fullName>
    </submittedName>
</protein>
<reference evidence="10" key="1">
    <citation type="journal article" date="2019" name="Int. J. Syst. Evol. Microbiol.">
        <title>The Global Catalogue of Microorganisms (GCM) 10K type strain sequencing project: providing services to taxonomists for standard genome sequencing and annotation.</title>
        <authorList>
            <consortium name="The Broad Institute Genomics Platform"/>
            <consortium name="The Broad Institute Genome Sequencing Center for Infectious Disease"/>
            <person name="Wu L."/>
            <person name="Ma J."/>
        </authorList>
    </citation>
    <scope>NUCLEOTIDE SEQUENCE [LARGE SCALE GENOMIC DNA]</scope>
    <source>
        <strain evidence="10">CGMCC 1.15277</strain>
    </source>
</reference>
<dbReference type="EMBL" id="JBHSUA010000015">
    <property type="protein sequence ID" value="MFC6396718.1"/>
    <property type="molecule type" value="Genomic_DNA"/>
</dbReference>
<gene>
    <name evidence="9" type="ORF">ACFP57_06920</name>
</gene>
<evidence type="ECO:0000313" key="10">
    <source>
        <dbReference type="Proteomes" id="UP001596266"/>
    </source>
</evidence>
<keyword evidence="10" id="KW-1185">Reference proteome</keyword>
<feature type="transmembrane region" description="Helical" evidence="7">
    <location>
        <begin position="304"/>
        <end position="326"/>
    </location>
</feature>
<feature type="transmembrane region" description="Helical" evidence="7">
    <location>
        <begin position="170"/>
        <end position="188"/>
    </location>
</feature>
<feature type="domain" description="Membrane transport protein MMPL" evidence="8">
    <location>
        <begin position="44"/>
        <end position="363"/>
    </location>
</feature>
<evidence type="ECO:0000256" key="4">
    <source>
        <dbReference type="ARBA" id="ARBA00022692"/>
    </source>
</evidence>
<keyword evidence="3" id="KW-1003">Cell membrane</keyword>
<dbReference type="PANTHER" id="PTHR33406">
    <property type="entry name" value="MEMBRANE PROTEIN MJ1562-RELATED"/>
    <property type="match status" value="1"/>
</dbReference>
<dbReference type="PANTHER" id="PTHR33406:SF6">
    <property type="entry name" value="MEMBRANE PROTEIN YDGH-RELATED"/>
    <property type="match status" value="1"/>
</dbReference>
<evidence type="ECO:0000313" key="9">
    <source>
        <dbReference type="EMBL" id="MFC6396718.1"/>
    </source>
</evidence>
<keyword evidence="4 7" id="KW-0812">Transmembrane</keyword>
<comment type="similarity">
    <text evidence="2">Belongs to the resistance-nodulation-cell division (RND) (TC 2.A.6) family. MmpL subfamily.</text>
</comment>
<feature type="transmembrane region" description="Helical" evidence="7">
    <location>
        <begin position="531"/>
        <end position="549"/>
    </location>
</feature>
<dbReference type="RefSeq" id="WP_343884290.1">
    <property type="nucleotide sequence ID" value="NZ_BAAAKI010000001.1"/>
</dbReference>
<keyword evidence="5 7" id="KW-1133">Transmembrane helix</keyword>
<feature type="transmembrane region" description="Helical" evidence="7">
    <location>
        <begin position="556"/>
        <end position="578"/>
    </location>
</feature>
<evidence type="ECO:0000256" key="7">
    <source>
        <dbReference type="SAM" id="Phobius"/>
    </source>
</evidence>
<feature type="transmembrane region" description="Helical" evidence="7">
    <location>
        <begin position="658"/>
        <end position="681"/>
    </location>
</feature>
<dbReference type="InterPro" id="IPR004869">
    <property type="entry name" value="MMPL_dom"/>
</dbReference>
<evidence type="ECO:0000256" key="3">
    <source>
        <dbReference type="ARBA" id="ARBA00022475"/>
    </source>
</evidence>